<keyword evidence="4 5" id="KW-0472">Membrane</keyword>
<sequence>MIFSGVQVVVSEITDHIEPVIVVLLRLIIAVIGLFFFTLAEKKGSFKMIVSNWRVLLAVIGMAISSVTLNQILCAYALSIGTVASVGLMIPLMPIFTTIYGVILKLEKPTIIRVIGIIAGLIGCIVALNPLRVIHDIRNQDDLSVFYGMGIMLVNQMQYPCYIYLMKYVNKQVSVPFTMTWLMMCFSLVIQIFLALPKIKSFYLSISEIPSFCWWGVAYCGVFGSVIGYGCCSLCNHHIHSMALYTSLMLFLTFFNAIAGVFILDEDFTWWEGVGGSFICIGMVFVVFGNDQVEEKVEIVEEMSSIRDKDIV</sequence>
<dbReference type="SUPFAM" id="SSF103481">
    <property type="entry name" value="Multidrug resistance efflux transporter EmrE"/>
    <property type="match status" value="2"/>
</dbReference>
<feature type="transmembrane region" description="Helical" evidence="5">
    <location>
        <begin position="270"/>
        <end position="288"/>
    </location>
</feature>
<protein>
    <recommendedName>
        <fullName evidence="6">EamA domain-containing protein</fullName>
    </recommendedName>
</protein>
<evidence type="ECO:0000313" key="8">
    <source>
        <dbReference type="Proteomes" id="UP001057375"/>
    </source>
</evidence>
<feature type="transmembrane region" description="Helical" evidence="5">
    <location>
        <begin position="20"/>
        <end position="40"/>
    </location>
</feature>
<feature type="transmembrane region" description="Helical" evidence="5">
    <location>
        <begin position="242"/>
        <end position="264"/>
    </location>
</feature>
<dbReference type="PANTHER" id="PTHR32322:SF2">
    <property type="entry name" value="EAMA DOMAIN-CONTAINING PROTEIN"/>
    <property type="match status" value="1"/>
</dbReference>
<organism evidence="7 8">
    <name type="scientific">Aduncisulcus paluster</name>
    <dbReference type="NCBI Taxonomy" id="2918883"/>
    <lineage>
        <taxon>Eukaryota</taxon>
        <taxon>Metamonada</taxon>
        <taxon>Carpediemonas-like organisms</taxon>
        <taxon>Aduncisulcus</taxon>
    </lineage>
</organism>
<comment type="caution">
    <text evidence="7">The sequence shown here is derived from an EMBL/GenBank/DDBJ whole genome shotgun (WGS) entry which is preliminary data.</text>
</comment>
<evidence type="ECO:0000259" key="6">
    <source>
        <dbReference type="Pfam" id="PF00892"/>
    </source>
</evidence>
<evidence type="ECO:0000256" key="3">
    <source>
        <dbReference type="ARBA" id="ARBA00022989"/>
    </source>
</evidence>
<keyword evidence="2 5" id="KW-0812">Transmembrane</keyword>
<evidence type="ECO:0000256" key="5">
    <source>
        <dbReference type="SAM" id="Phobius"/>
    </source>
</evidence>
<feature type="domain" description="EamA" evidence="6">
    <location>
        <begin position="2"/>
        <end position="127"/>
    </location>
</feature>
<dbReference type="InterPro" id="IPR037185">
    <property type="entry name" value="EmrE-like"/>
</dbReference>
<evidence type="ECO:0000313" key="7">
    <source>
        <dbReference type="EMBL" id="GKT27695.1"/>
    </source>
</evidence>
<dbReference type="Proteomes" id="UP001057375">
    <property type="component" value="Unassembled WGS sequence"/>
</dbReference>
<gene>
    <name evidence="7" type="ORF">ADUPG1_013974</name>
</gene>
<reference evidence="7" key="1">
    <citation type="submission" date="2022-03" db="EMBL/GenBank/DDBJ databases">
        <title>Draft genome sequence of Aduncisulcus paluster, a free-living microaerophilic Fornicata.</title>
        <authorList>
            <person name="Yuyama I."/>
            <person name="Kume K."/>
            <person name="Tamura T."/>
            <person name="Inagaki Y."/>
            <person name="Hashimoto T."/>
        </authorList>
    </citation>
    <scope>NUCLEOTIDE SEQUENCE</scope>
    <source>
        <strain evidence="7">NY0171</strain>
    </source>
</reference>
<name>A0ABQ5K944_9EUKA</name>
<feature type="transmembrane region" description="Helical" evidence="5">
    <location>
        <begin position="52"/>
        <end position="78"/>
    </location>
</feature>
<dbReference type="PANTHER" id="PTHR32322">
    <property type="entry name" value="INNER MEMBRANE TRANSPORTER"/>
    <property type="match status" value="1"/>
</dbReference>
<evidence type="ECO:0000256" key="1">
    <source>
        <dbReference type="ARBA" id="ARBA00004141"/>
    </source>
</evidence>
<dbReference type="InterPro" id="IPR050638">
    <property type="entry name" value="AA-Vitamin_Transporters"/>
</dbReference>
<feature type="transmembrane region" description="Helical" evidence="5">
    <location>
        <begin position="177"/>
        <end position="196"/>
    </location>
</feature>
<evidence type="ECO:0000256" key="2">
    <source>
        <dbReference type="ARBA" id="ARBA00022692"/>
    </source>
</evidence>
<feature type="transmembrane region" description="Helical" evidence="5">
    <location>
        <begin position="143"/>
        <end position="165"/>
    </location>
</feature>
<accession>A0ABQ5K944</accession>
<dbReference type="Pfam" id="PF00892">
    <property type="entry name" value="EamA"/>
    <property type="match status" value="2"/>
</dbReference>
<feature type="transmembrane region" description="Helical" evidence="5">
    <location>
        <begin position="111"/>
        <end position="131"/>
    </location>
</feature>
<evidence type="ECO:0000256" key="4">
    <source>
        <dbReference type="ARBA" id="ARBA00023136"/>
    </source>
</evidence>
<proteinExistence type="predicted"/>
<feature type="transmembrane region" description="Helical" evidence="5">
    <location>
        <begin position="84"/>
        <end position="104"/>
    </location>
</feature>
<dbReference type="EMBL" id="BQXS01012763">
    <property type="protein sequence ID" value="GKT27695.1"/>
    <property type="molecule type" value="Genomic_DNA"/>
</dbReference>
<comment type="subcellular location">
    <subcellularLocation>
        <location evidence="1">Membrane</location>
        <topology evidence="1">Multi-pass membrane protein</topology>
    </subcellularLocation>
</comment>
<feature type="transmembrane region" description="Helical" evidence="5">
    <location>
        <begin position="216"/>
        <end position="235"/>
    </location>
</feature>
<dbReference type="InterPro" id="IPR000620">
    <property type="entry name" value="EamA_dom"/>
</dbReference>
<feature type="domain" description="EamA" evidence="6">
    <location>
        <begin position="162"/>
        <end position="287"/>
    </location>
</feature>
<keyword evidence="8" id="KW-1185">Reference proteome</keyword>
<keyword evidence="3 5" id="KW-1133">Transmembrane helix</keyword>